<dbReference type="PANTHER" id="PTHR21666">
    <property type="entry name" value="PEPTIDASE-RELATED"/>
    <property type="match status" value="1"/>
</dbReference>
<dbReference type="RefSeq" id="WP_341428234.1">
    <property type="nucleotide sequence ID" value="NZ_JBBUTG010000021.1"/>
</dbReference>
<keyword evidence="3" id="KW-0378">Hydrolase</keyword>
<feature type="chain" id="PRO_5047142441" evidence="1">
    <location>
        <begin position="26"/>
        <end position="174"/>
    </location>
</feature>
<dbReference type="EC" id="3.4.-.-" evidence="3"/>
<protein>
    <submittedName>
        <fullName evidence="3">M23 family metallopeptidase</fullName>
        <ecNumber evidence="3">3.4.-.-</ecNumber>
    </submittedName>
</protein>
<dbReference type="InterPro" id="IPR050570">
    <property type="entry name" value="Cell_wall_metabolism_enzyme"/>
</dbReference>
<accession>A0ABU9BYE0</accession>
<dbReference type="SUPFAM" id="SSF51261">
    <property type="entry name" value="Duplicated hybrid motif"/>
    <property type="match status" value="1"/>
</dbReference>
<dbReference type="EMBL" id="JBBUTG010000021">
    <property type="protein sequence ID" value="MEK8033812.1"/>
    <property type="molecule type" value="Genomic_DNA"/>
</dbReference>
<evidence type="ECO:0000313" key="4">
    <source>
        <dbReference type="Proteomes" id="UP001371218"/>
    </source>
</evidence>
<reference evidence="3 4" key="1">
    <citation type="submission" date="2024-04" db="EMBL/GenBank/DDBJ databases">
        <title>Novel species of the genus Ideonella isolated from streams.</title>
        <authorList>
            <person name="Lu H."/>
        </authorList>
    </citation>
    <scope>NUCLEOTIDE SEQUENCE [LARGE SCALE GENOMIC DNA]</scope>
    <source>
        <strain evidence="3 4">DXS29W</strain>
    </source>
</reference>
<sequence>MRVRRRYACGLMALLAVLAAGFAWPEHPVIPVQGASRTDWNAKSFWFEPWGQSGVHKGIDIFARQGQPVVSAVPGVVVYQGQFGIGGRVVAVLGPKWRIHYYAHLDEAAPASWLVSAGQPVGAVGTSGNAAGKPPHLHYAVVSLVPVPWRISTDTQGWKKMFFLDPGQLLAGRP</sequence>
<keyword evidence="4" id="KW-1185">Reference proteome</keyword>
<feature type="signal peptide" evidence="1">
    <location>
        <begin position="1"/>
        <end position="25"/>
    </location>
</feature>
<dbReference type="PANTHER" id="PTHR21666:SF268">
    <property type="entry name" value="PEPTIDASE M23 DOMAIN-CONTAINING PROTEIN"/>
    <property type="match status" value="1"/>
</dbReference>
<evidence type="ECO:0000313" key="3">
    <source>
        <dbReference type="EMBL" id="MEK8033812.1"/>
    </source>
</evidence>
<feature type="domain" description="M23ase beta-sheet core" evidence="2">
    <location>
        <begin position="55"/>
        <end position="141"/>
    </location>
</feature>
<evidence type="ECO:0000259" key="2">
    <source>
        <dbReference type="Pfam" id="PF01551"/>
    </source>
</evidence>
<gene>
    <name evidence="3" type="ORF">AACH06_23560</name>
</gene>
<dbReference type="InterPro" id="IPR011055">
    <property type="entry name" value="Dup_hybrid_motif"/>
</dbReference>
<comment type="caution">
    <text evidence="3">The sequence shown here is derived from an EMBL/GenBank/DDBJ whole genome shotgun (WGS) entry which is preliminary data.</text>
</comment>
<keyword evidence="1" id="KW-0732">Signal</keyword>
<evidence type="ECO:0000256" key="1">
    <source>
        <dbReference type="SAM" id="SignalP"/>
    </source>
</evidence>
<name>A0ABU9BYE0_9BURK</name>
<dbReference type="GO" id="GO:0016787">
    <property type="term" value="F:hydrolase activity"/>
    <property type="evidence" value="ECO:0007669"/>
    <property type="project" value="UniProtKB-KW"/>
</dbReference>
<dbReference type="CDD" id="cd12797">
    <property type="entry name" value="M23_peptidase"/>
    <property type="match status" value="1"/>
</dbReference>
<organism evidence="3 4">
    <name type="scientific">Ideonella lacteola</name>
    <dbReference type="NCBI Taxonomy" id="2984193"/>
    <lineage>
        <taxon>Bacteria</taxon>
        <taxon>Pseudomonadati</taxon>
        <taxon>Pseudomonadota</taxon>
        <taxon>Betaproteobacteria</taxon>
        <taxon>Burkholderiales</taxon>
        <taxon>Sphaerotilaceae</taxon>
        <taxon>Ideonella</taxon>
    </lineage>
</organism>
<dbReference type="Pfam" id="PF01551">
    <property type="entry name" value="Peptidase_M23"/>
    <property type="match status" value="1"/>
</dbReference>
<proteinExistence type="predicted"/>
<dbReference type="Gene3D" id="2.70.70.10">
    <property type="entry name" value="Glucose Permease (Domain IIA)"/>
    <property type="match status" value="1"/>
</dbReference>
<dbReference type="Proteomes" id="UP001371218">
    <property type="component" value="Unassembled WGS sequence"/>
</dbReference>
<dbReference type="InterPro" id="IPR016047">
    <property type="entry name" value="M23ase_b-sheet_dom"/>
</dbReference>